<dbReference type="GO" id="GO:0031047">
    <property type="term" value="P:regulatory ncRNA-mediated gene silencing"/>
    <property type="evidence" value="ECO:0007669"/>
    <property type="project" value="UniProtKB-KW"/>
</dbReference>
<feature type="compositionally biased region" description="Low complexity" evidence="4">
    <location>
        <begin position="79"/>
        <end position="93"/>
    </location>
</feature>
<keyword evidence="5" id="KW-0812">Transmembrane</keyword>
<evidence type="ECO:0000313" key="8">
    <source>
        <dbReference type="EMBL" id="KAK7841244.1"/>
    </source>
</evidence>
<evidence type="ECO:0000256" key="4">
    <source>
        <dbReference type="SAM" id="MobiDB-lite"/>
    </source>
</evidence>
<dbReference type="Gene3D" id="3.30.70.2890">
    <property type="entry name" value="XS domain"/>
    <property type="match status" value="1"/>
</dbReference>
<feature type="region of interest" description="Disordered" evidence="4">
    <location>
        <begin position="64"/>
        <end position="156"/>
    </location>
</feature>
<feature type="domain" description="XS" evidence="6">
    <location>
        <begin position="265"/>
        <end position="378"/>
    </location>
</feature>
<dbReference type="PANTHER" id="PTHR46602">
    <property type="entry name" value="PROTEIN SUPPRESSOR OF GENE SILENCING 3"/>
    <property type="match status" value="1"/>
</dbReference>
<dbReference type="CDD" id="cd12266">
    <property type="entry name" value="RRM_like_XS"/>
    <property type="match status" value="1"/>
</dbReference>
<keyword evidence="5" id="KW-0472">Membrane</keyword>
<feature type="compositionally biased region" description="Gly residues" evidence="4">
    <location>
        <begin position="103"/>
        <end position="113"/>
    </location>
</feature>
<dbReference type="GO" id="GO:0051607">
    <property type="term" value="P:defense response to virus"/>
    <property type="evidence" value="ECO:0007669"/>
    <property type="project" value="InterPro"/>
</dbReference>
<comment type="caution">
    <text evidence="8">The sequence shown here is derived from an EMBL/GenBank/DDBJ whole genome shotgun (WGS) entry which is preliminary data.</text>
</comment>
<feature type="domain" description="Zinc finger-XS" evidence="7">
    <location>
        <begin position="194"/>
        <end position="232"/>
    </location>
</feature>
<dbReference type="AlphaFoldDB" id="A0AAW0KRT5"/>
<comment type="similarity">
    <text evidence="3">Belongs to the SGS3 family.</text>
</comment>
<sequence>MVRDFALVRLRRSPLNLTLLLRVLNRQKMSSGKNAEQLSHGVADMNLNSGQDDDGEWEVYARKPKNRAGSSTAKRAIQNNNNNTNSRGWGNPNPNTVQKQGAWGNGGGAGRGSGNTWPSQTGDSRRPAGRGYVARPQSSSTRGFDNNYKAPQQPVIGPPLQSGWNWHSVAGSFFSILDDLSIEDINDPARQWHCPACQGGPGAIDWYRGLQPLMTHAKTKGSKRVKMHRELAEILEEELRLRGTSVVPAGEAFGRWKGLKDDERDHEIVWPPMVVIMNTKLEQDEKDKWVGMGNQELLDYFSSYDAVKARHAYGPQGHRGMSLLIFEASARGYLEAERLHKHFAGQGTDRNAWERNRVRFSAGGNRQLYGYMAVKEDLDIFNEHTKEKSKLKYEMRSYQEMVVKQIRQMSEDNQQLVYLKNKVVKERSCLGFFFFFFFGYMWVEFHRLWVMAVSGLIFMGCDGLMLVGYGSGCGLILVVWLILDFIYGGQW</sequence>
<dbReference type="InterPro" id="IPR005380">
    <property type="entry name" value="XS_domain"/>
</dbReference>
<keyword evidence="2" id="KW-0943">RNA-mediated gene silencing</keyword>
<evidence type="ECO:0000256" key="5">
    <source>
        <dbReference type="SAM" id="Phobius"/>
    </source>
</evidence>
<dbReference type="Pfam" id="PF03470">
    <property type="entry name" value="zf-XS"/>
    <property type="match status" value="1"/>
</dbReference>
<evidence type="ECO:0000259" key="6">
    <source>
        <dbReference type="Pfam" id="PF03468"/>
    </source>
</evidence>
<keyword evidence="9" id="KW-1185">Reference proteome</keyword>
<protein>
    <submittedName>
        <fullName evidence="8">Protein suppressor of gene silencing 3</fullName>
    </submittedName>
</protein>
<proteinExistence type="inferred from homology"/>
<gene>
    <name evidence="8" type="primary">SGS3_2</name>
    <name evidence="8" type="ORF">CFP56_015647</name>
</gene>
<dbReference type="InterPro" id="IPR038588">
    <property type="entry name" value="XS_domain_sf"/>
</dbReference>
<evidence type="ECO:0000256" key="2">
    <source>
        <dbReference type="ARBA" id="ARBA00023158"/>
    </source>
</evidence>
<dbReference type="InterPro" id="IPR044287">
    <property type="entry name" value="SGS3"/>
</dbReference>
<name>A0AAW0KRT5_QUESU</name>
<organism evidence="8 9">
    <name type="scientific">Quercus suber</name>
    <name type="common">Cork oak</name>
    <dbReference type="NCBI Taxonomy" id="58331"/>
    <lineage>
        <taxon>Eukaryota</taxon>
        <taxon>Viridiplantae</taxon>
        <taxon>Streptophyta</taxon>
        <taxon>Embryophyta</taxon>
        <taxon>Tracheophyta</taxon>
        <taxon>Spermatophyta</taxon>
        <taxon>Magnoliopsida</taxon>
        <taxon>eudicotyledons</taxon>
        <taxon>Gunneridae</taxon>
        <taxon>Pentapetalae</taxon>
        <taxon>rosids</taxon>
        <taxon>fabids</taxon>
        <taxon>Fagales</taxon>
        <taxon>Fagaceae</taxon>
        <taxon>Quercus</taxon>
    </lineage>
</organism>
<dbReference type="Pfam" id="PF03468">
    <property type="entry name" value="XS"/>
    <property type="match status" value="1"/>
</dbReference>
<dbReference type="PANTHER" id="PTHR46602:SF1">
    <property type="entry name" value="PROTEIN SUPPRESSOR OF GENE SILENCING 3"/>
    <property type="match status" value="1"/>
</dbReference>
<evidence type="ECO:0000256" key="3">
    <source>
        <dbReference type="ARBA" id="ARBA00024022"/>
    </source>
</evidence>
<dbReference type="EMBL" id="PKMF04000245">
    <property type="protein sequence ID" value="KAK7841244.1"/>
    <property type="molecule type" value="Genomic_DNA"/>
</dbReference>
<evidence type="ECO:0000256" key="1">
    <source>
        <dbReference type="ARBA" id="ARBA00023054"/>
    </source>
</evidence>
<dbReference type="InterPro" id="IPR005381">
    <property type="entry name" value="Znf-XS_domain"/>
</dbReference>
<accession>A0AAW0KRT5</accession>
<dbReference type="Proteomes" id="UP000237347">
    <property type="component" value="Unassembled WGS sequence"/>
</dbReference>
<reference evidence="8 9" key="1">
    <citation type="journal article" date="2018" name="Sci. Data">
        <title>The draft genome sequence of cork oak.</title>
        <authorList>
            <person name="Ramos A.M."/>
            <person name="Usie A."/>
            <person name="Barbosa P."/>
            <person name="Barros P.M."/>
            <person name="Capote T."/>
            <person name="Chaves I."/>
            <person name="Simoes F."/>
            <person name="Abreu I."/>
            <person name="Carrasquinho I."/>
            <person name="Faro C."/>
            <person name="Guimaraes J.B."/>
            <person name="Mendonca D."/>
            <person name="Nobrega F."/>
            <person name="Rodrigues L."/>
            <person name="Saibo N.J.M."/>
            <person name="Varela M.C."/>
            <person name="Egas C."/>
            <person name="Matos J."/>
            <person name="Miguel C.M."/>
            <person name="Oliveira M.M."/>
            <person name="Ricardo C.P."/>
            <person name="Goncalves S."/>
        </authorList>
    </citation>
    <scope>NUCLEOTIDE SEQUENCE [LARGE SCALE GENOMIC DNA]</scope>
    <source>
        <strain evidence="9">cv. HL8</strain>
    </source>
</reference>
<evidence type="ECO:0000313" key="9">
    <source>
        <dbReference type="Proteomes" id="UP000237347"/>
    </source>
</evidence>
<feature type="transmembrane region" description="Helical" evidence="5">
    <location>
        <begin position="429"/>
        <end position="450"/>
    </location>
</feature>
<keyword evidence="1" id="KW-0175">Coiled coil</keyword>
<keyword evidence="5" id="KW-1133">Transmembrane helix</keyword>
<evidence type="ECO:0000259" key="7">
    <source>
        <dbReference type="Pfam" id="PF03470"/>
    </source>
</evidence>
<feature type="transmembrane region" description="Helical" evidence="5">
    <location>
        <begin position="456"/>
        <end position="483"/>
    </location>
</feature>